<keyword evidence="3" id="KW-1133">Transmembrane helix</keyword>
<dbReference type="InParanoid" id="G2YND6"/>
<reference evidence="5" key="1">
    <citation type="journal article" date="2011" name="PLoS Genet.">
        <title>Genomic analysis of the necrotrophic fungal pathogens Sclerotinia sclerotiorum and Botrytis cinerea.</title>
        <authorList>
            <person name="Amselem J."/>
            <person name="Cuomo C.A."/>
            <person name="van Kan J.A."/>
            <person name="Viaud M."/>
            <person name="Benito E.P."/>
            <person name="Couloux A."/>
            <person name="Coutinho P.M."/>
            <person name="de Vries R.P."/>
            <person name="Dyer P.S."/>
            <person name="Fillinger S."/>
            <person name="Fournier E."/>
            <person name="Gout L."/>
            <person name="Hahn M."/>
            <person name="Kohn L."/>
            <person name="Lapalu N."/>
            <person name="Plummer K.M."/>
            <person name="Pradier J.M."/>
            <person name="Quevillon E."/>
            <person name="Sharon A."/>
            <person name="Simon A."/>
            <person name="ten Have A."/>
            <person name="Tudzynski B."/>
            <person name="Tudzynski P."/>
            <person name="Wincker P."/>
            <person name="Andrew M."/>
            <person name="Anthouard V."/>
            <person name="Beever R.E."/>
            <person name="Beffa R."/>
            <person name="Benoit I."/>
            <person name="Bouzid O."/>
            <person name="Brault B."/>
            <person name="Chen Z."/>
            <person name="Choquer M."/>
            <person name="Collemare J."/>
            <person name="Cotton P."/>
            <person name="Danchin E.G."/>
            <person name="Da Silva C."/>
            <person name="Gautier A."/>
            <person name="Giraud C."/>
            <person name="Giraud T."/>
            <person name="Gonzalez C."/>
            <person name="Grossetete S."/>
            <person name="Guldener U."/>
            <person name="Henrissat B."/>
            <person name="Howlett B.J."/>
            <person name="Kodira C."/>
            <person name="Kretschmer M."/>
            <person name="Lappartient A."/>
            <person name="Leroch M."/>
            <person name="Levis C."/>
            <person name="Mauceli E."/>
            <person name="Neuveglise C."/>
            <person name="Oeser B."/>
            <person name="Pearson M."/>
            <person name="Poulain J."/>
            <person name="Poussereau N."/>
            <person name="Quesneville H."/>
            <person name="Rascle C."/>
            <person name="Schumacher J."/>
            <person name="Segurens B."/>
            <person name="Sexton A."/>
            <person name="Silva E."/>
            <person name="Sirven C."/>
            <person name="Soanes D.M."/>
            <person name="Talbot N.J."/>
            <person name="Templeton M."/>
            <person name="Yandava C."/>
            <person name="Yarden O."/>
            <person name="Zeng Q."/>
            <person name="Rollins J.A."/>
            <person name="Lebrun M.H."/>
            <person name="Dickman M."/>
        </authorList>
    </citation>
    <scope>NUCLEOTIDE SEQUENCE [LARGE SCALE GENOMIC DNA]</scope>
    <source>
        <strain evidence="5">T4</strain>
    </source>
</reference>
<feature type="compositionally biased region" description="Polar residues" evidence="2">
    <location>
        <begin position="100"/>
        <end position="111"/>
    </location>
</feature>
<evidence type="ECO:0000256" key="3">
    <source>
        <dbReference type="SAM" id="Phobius"/>
    </source>
</evidence>
<keyword evidence="3" id="KW-0472">Membrane</keyword>
<evidence type="ECO:0000256" key="2">
    <source>
        <dbReference type="SAM" id="MobiDB-lite"/>
    </source>
</evidence>
<dbReference type="InterPro" id="IPR002523">
    <property type="entry name" value="MgTranspt_CorA/ZnTranspt_ZntB"/>
</dbReference>
<proteinExistence type="predicted"/>
<dbReference type="PANTHER" id="PTHR47685:SF1">
    <property type="entry name" value="MAGNESIUM TRANSPORT PROTEIN CORA"/>
    <property type="match status" value="1"/>
</dbReference>
<feature type="region of interest" description="Disordered" evidence="2">
    <location>
        <begin position="100"/>
        <end position="147"/>
    </location>
</feature>
<dbReference type="Proteomes" id="UP000008177">
    <property type="component" value="Unplaced contigs"/>
</dbReference>
<feature type="compositionally biased region" description="Basic residues" evidence="2">
    <location>
        <begin position="495"/>
        <end position="509"/>
    </location>
</feature>
<feature type="region of interest" description="Disordered" evidence="2">
    <location>
        <begin position="483"/>
        <end position="517"/>
    </location>
</feature>
<feature type="coiled-coil region" evidence="1">
    <location>
        <begin position="339"/>
        <end position="366"/>
    </location>
</feature>
<evidence type="ECO:0000313" key="4">
    <source>
        <dbReference type="EMBL" id="CCD53134.1"/>
    </source>
</evidence>
<dbReference type="OrthoDB" id="3563429at2759"/>
<keyword evidence="1" id="KW-0175">Coiled coil</keyword>
<organism evidence="4 5">
    <name type="scientific">Botryotinia fuckeliana (strain T4)</name>
    <name type="common">Noble rot fungus</name>
    <name type="synonym">Botrytis cinerea</name>
    <dbReference type="NCBI Taxonomy" id="999810"/>
    <lineage>
        <taxon>Eukaryota</taxon>
        <taxon>Fungi</taxon>
        <taxon>Dikarya</taxon>
        <taxon>Ascomycota</taxon>
        <taxon>Pezizomycotina</taxon>
        <taxon>Leotiomycetes</taxon>
        <taxon>Helotiales</taxon>
        <taxon>Sclerotiniaceae</taxon>
        <taxon>Botrytis</taxon>
    </lineage>
</organism>
<dbReference type="InterPro" id="IPR050829">
    <property type="entry name" value="CorA_MIT"/>
</dbReference>
<feature type="transmembrane region" description="Helical" evidence="3">
    <location>
        <begin position="400"/>
        <end position="419"/>
    </location>
</feature>
<sequence length="554" mass="63736">MCLYLPYLHFDTYKVLVKRRHFVKQRIEQGRSRPVPQQVSKLDSLEIQVLWQYLGHDPPINARRTLDQFGYPSLLDTRARDDDQMLYKMTKERHFKSNIGTINTADGQGNAAQMMRPAQGNEEKDAVDGNSDDPDNPSDSDPMPGDDLLDGNVLMVDQLWLWVIDGSVVTFFPRITGLKTDGRLFQQADLRDSIFNEVNADLTSRCENAYDLAALVALHAVTILFERTSHPNLEVFRIFEEAIKKMTTSFKDFRAQGFRAKVDDNDDLKTSSIRAKHVLEGKIAEEQNRENTSALLELRDIEDELNTLKTLFNSQITEIRIMLDVYTKQNLTTNGLIFLRSAEEYLVEYTQHVEKMTENAKNTRDDFDKLLGMIQRQAQVDEVRLARYQADLASAQSRSVMIFTLPLSFFTGLFGMNVREWGGGDYLPLRTVGAIAIPTSSALITLALIIAWSIRIRHLFDFIGQKLSKIYSSIRVNINKAIDGNPETEKDSGKRSKLKVLRQRKKQRKSEKEQTRLHDEDWDFWESHKERREKDYKIPNKNRKSGFRAGIGSE</sequence>
<protein>
    <submittedName>
        <fullName evidence="4">Uncharacterized protein</fullName>
    </submittedName>
</protein>
<name>G2YND6_BOTF4</name>
<keyword evidence="3" id="KW-0812">Transmembrane</keyword>
<dbReference type="Gene3D" id="1.20.58.340">
    <property type="entry name" value="Magnesium transport protein CorA, transmembrane region"/>
    <property type="match status" value="1"/>
</dbReference>
<accession>G2YND6</accession>
<gene>
    <name evidence="4" type="ORF">BofuT4_P121530.1</name>
</gene>
<feature type="transmembrane region" description="Helical" evidence="3">
    <location>
        <begin position="431"/>
        <end position="454"/>
    </location>
</feature>
<dbReference type="PANTHER" id="PTHR47685">
    <property type="entry name" value="MAGNESIUM TRANSPORT PROTEIN CORA"/>
    <property type="match status" value="1"/>
</dbReference>
<dbReference type="AlphaFoldDB" id="G2YND6"/>
<dbReference type="Pfam" id="PF01544">
    <property type="entry name" value="CorA"/>
    <property type="match status" value="1"/>
</dbReference>
<dbReference type="HOGENOM" id="CLU_030280_0_0_1"/>
<evidence type="ECO:0000313" key="5">
    <source>
        <dbReference type="Proteomes" id="UP000008177"/>
    </source>
</evidence>
<evidence type="ECO:0000256" key="1">
    <source>
        <dbReference type="SAM" id="Coils"/>
    </source>
</evidence>
<dbReference type="EMBL" id="FQ790346">
    <property type="protein sequence ID" value="CCD53134.1"/>
    <property type="molecule type" value="Genomic_DNA"/>
</dbReference>
<feature type="region of interest" description="Disordered" evidence="2">
    <location>
        <begin position="530"/>
        <end position="554"/>
    </location>
</feature>